<gene>
    <name evidence="1" type="ORF">IGX34_14315</name>
</gene>
<evidence type="ECO:0000313" key="2">
    <source>
        <dbReference type="Proteomes" id="UP000651010"/>
    </source>
</evidence>
<dbReference type="EMBL" id="JACZZA010000008">
    <property type="protein sequence ID" value="MBE1161555.1"/>
    <property type="molecule type" value="Genomic_DNA"/>
</dbReference>
<dbReference type="RefSeq" id="WP_192556396.1">
    <property type="nucleotide sequence ID" value="NZ_JACZZA010000008.1"/>
</dbReference>
<reference evidence="1 2" key="1">
    <citation type="submission" date="2020-09" db="EMBL/GenBank/DDBJ databases">
        <title>Dyella sp. 7MK23 isolated from forest soil.</title>
        <authorList>
            <person name="Fu J."/>
        </authorList>
    </citation>
    <scope>NUCLEOTIDE SEQUENCE [LARGE SCALE GENOMIC DNA]</scope>
    <source>
        <strain evidence="1 2">7MK23</strain>
    </source>
</reference>
<organism evidence="1 2">
    <name type="scientific">Dyella acidiphila</name>
    <dbReference type="NCBI Taxonomy" id="2775866"/>
    <lineage>
        <taxon>Bacteria</taxon>
        <taxon>Pseudomonadati</taxon>
        <taxon>Pseudomonadota</taxon>
        <taxon>Gammaproteobacteria</taxon>
        <taxon>Lysobacterales</taxon>
        <taxon>Rhodanobacteraceae</taxon>
        <taxon>Dyella</taxon>
    </lineage>
</organism>
<proteinExistence type="predicted"/>
<keyword evidence="2" id="KW-1185">Reference proteome</keyword>
<comment type="caution">
    <text evidence="1">The sequence shown here is derived from an EMBL/GenBank/DDBJ whole genome shotgun (WGS) entry which is preliminary data.</text>
</comment>
<evidence type="ECO:0000313" key="1">
    <source>
        <dbReference type="EMBL" id="MBE1161555.1"/>
    </source>
</evidence>
<dbReference type="Proteomes" id="UP000651010">
    <property type="component" value="Unassembled WGS sequence"/>
</dbReference>
<protein>
    <submittedName>
        <fullName evidence="1">Uncharacterized protein</fullName>
    </submittedName>
</protein>
<accession>A0ABR9GBZ2</accession>
<sequence>MHWIDPQSLPETKHRVRQFLVNPEGYVEGFISVEGQQVLVPPHLGRALTRAVTAGDLVYARGIKPRNADVIAAVLIESAHGLRIEDHGTPDRPRAEKRSRTAKREMEGEVERVLYGPRGERRGLLFQNGVTVHFAPELAEDLEEFLTPGIRMFVSGNLRTTKWGTVLDADYFWHPSDEDISKAK</sequence>
<name>A0ABR9GBZ2_9GAMM</name>